<sequence length="167" mass="18507">MEETGQSRVTTTTERAPVVTVHARGPSYLRCHLGTLRLGPTQLWPKSGDGMSERGLTVECGGRGWGKLTLLTRREFSDRKKTMSLLCLLKTGLGAAGGHRFQPSPFVRSPCDRSKTNKTHHKQCLSFQTDLAKCLKRRRLSARTGPNPSAFVYNQLVMLISERALPA</sequence>
<organism evidence="1 2">
    <name type="scientific">Batillaria attramentaria</name>
    <dbReference type="NCBI Taxonomy" id="370345"/>
    <lineage>
        <taxon>Eukaryota</taxon>
        <taxon>Metazoa</taxon>
        <taxon>Spiralia</taxon>
        <taxon>Lophotrochozoa</taxon>
        <taxon>Mollusca</taxon>
        <taxon>Gastropoda</taxon>
        <taxon>Caenogastropoda</taxon>
        <taxon>Sorbeoconcha</taxon>
        <taxon>Cerithioidea</taxon>
        <taxon>Batillariidae</taxon>
        <taxon>Batillaria</taxon>
    </lineage>
</organism>
<comment type="caution">
    <text evidence="1">The sequence shown here is derived from an EMBL/GenBank/DDBJ whole genome shotgun (WGS) entry which is preliminary data.</text>
</comment>
<evidence type="ECO:0000313" key="2">
    <source>
        <dbReference type="Proteomes" id="UP001519460"/>
    </source>
</evidence>
<gene>
    <name evidence="1" type="ORF">BaRGS_00031255</name>
</gene>
<protein>
    <submittedName>
        <fullName evidence="1">Uncharacterized protein</fullName>
    </submittedName>
</protein>
<evidence type="ECO:0000313" key="1">
    <source>
        <dbReference type="EMBL" id="KAK7477491.1"/>
    </source>
</evidence>
<dbReference type="AlphaFoldDB" id="A0ABD0JRF7"/>
<reference evidence="1 2" key="1">
    <citation type="journal article" date="2023" name="Sci. Data">
        <title>Genome assembly of the Korean intertidal mud-creeper Batillaria attramentaria.</title>
        <authorList>
            <person name="Patra A.K."/>
            <person name="Ho P.T."/>
            <person name="Jun S."/>
            <person name="Lee S.J."/>
            <person name="Kim Y."/>
            <person name="Won Y.J."/>
        </authorList>
    </citation>
    <scope>NUCLEOTIDE SEQUENCE [LARGE SCALE GENOMIC DNA]</scope>
    <source>
        <strain evidence="1">Wonlab-2016</strain>
    </source>
</reference>
<dbReference type="Proteomes" id="UP001519460">
    <property type="component" value="Unassembled WGS sequence"/>
</dbReference>
<proteinExistence type="predicted"/>
<name>A0ABD0JRF7_9CAEN</name>
<keyword evidence="2" id="KW-1185">Reference proteome</keyword>
<dbReference type="EMBL" id="JACVVK020000348">
    <property type="protein sequence ID" value="KAK7477491.1"/>
    <property type="molecule type" value="Genomic_DNA"/>
</dbReference>
<accession>A0ABD0JRF7</accession>